<dbReference type="Pfam" id="PF01979">
    <property type="entry name" value="Amidohydro_1"/>
    <property type="match status" value="1"/>
</dbReference>
<keyword evidence="5" id="KW-1185">Reference proteome</keyword>
<keyword evidence="1" id="KW-0665">Pyrimidine biosynthesis</keyword>
<accession>A0A6N7QRI0</accession>
<dbReference type="SUPFAM" id="SSF51338">
    <property type="entry name" value="Composite domain of metallo-dependent hydrolases"/>
    <property type="match status" value="1"/>
</dbReference>
<organism evidence="4 5">
    <name type="scientific">Spiribacter salilacus</name>
    <dbReference type="NCBI Taxonomy" id="2664894"/>
    <lineage>
        <taxon>Bacteria</taxon>
        <taxon>Pseudomonadati</taxon>
        <taxon>Pseudomonadota</taxon>
        <taxon>Gammaproteobacteria</taxon>
        <taxon>Chromatiales</taxon>
        <taxon>Ectothiorhodospiraceae</taxon>
        <taxon>Spiribacter</taxon>
    </lineage>
</organism>
<dbReference type="InterPro" id="IPR006680">
    <property type="entry name" value="Amidohydro-rel"/>
</dbReference>
<protein>
    <submittedName>
        <fullName evidence="4">Dihydroorotase</fullName>
        <ecNumber evidence="4">3.5.2.3</ecNumber>
    </submittedName>
</protein>
<reference evidence="4 5" key="1">
    <citation type="submission" date="2019-11" db="EMBL/GenBank/DDBJ databases">
        <authorList>
            <person name="Zhang X.Y."/>
        </authorList>
    </citation>
    <scope>NUCLEOTIDE SEQUENCE [LARGE SCALE GENOMIC DNA]</scope>
    <source>
        <strain evidence="4 5">C176</strain>
    </source>
</reference>
<dbReference type="GO" id="GO:0004038">
    <property type="term" value="F:allantoinase activity"/>
    <property type="evidence" value="ECO:0007669"/>
    <property type="project" value="TreeGrafter"/>
</dbReference>
<dbReference type="PANTHER" id="PTHR43668:SF2">
    <property type="entry name" value="ALLANTOINASE"/>
    <property type="match status" value="1"/>
</dbReference>
<evidence type="ECO:0000313" key="5">
    <source>
        <dbReference type="Proteomes" id="UP000433788"/>
    </source>
</evidence>
<sequence length="428" mass="44809">MSRLLISQGRILDPASGYDEIGDVAIADGRIVDLGSSIGDFSPERTIDAKGLWVIPGLIDLSARLREPGATRKADIASEARAAAAAGITTLVMPPDTQPVIDMASVVDLIQHRAEGANAARVVPLGALTQGLLGEHLAGAAALAAAGCPALSDGGQPVQDTLVLRRALEYAKTFGLPCLLTPLDTHLAQGCLNEGATATRLGLPGVPVAAETAGLGRQLPVAEVSGARVHFGRLSSEAGVRLLDQAKQHHPELSADVAIHQLFLTEQDAVGYDTRFHVQPPLRSIFDRQALRQALKAGTIGIICSDHQPHEPDAKEGPFANTAAGASGLDTLLSLILRLVEEEVIDLLPALATVTSKPAELLGLESGRLAAGAVADIAVIDPHQPWWCTPKALKSRGKNSPFLGWELNGRALWTFVGGRPVHTASADR</sequence>
<dbReference type="Pfam" id="PF12890">
    <property type="entry name" value="DHOase"/>
    <property type="match status" value="1"/>
</dbReference>
<gene>
    <name evidence="4" type="ORF">GH984_04755</name>
</gene>
<feature type="domain" description="Dihydroorotase catalytic" evidence="3">
    <location>
        <begin position="54"/>
        <end position="236"/>
    </location>
</feature>
<dbReference type="NCBIfam" id="TIGR00857">
    <property type="entry name" value="pyrC_multi"/>
    <property type="match status" value="1"/>
</dbReference>
<dbReference type="InterPro" id="IPR004722">
    <property type="entry name" value="DHOase"/>
</dbReference>
<comment type="caution">
    <text evidence="4">The sequence shown here is derived from an EMBL/GenBank/DDBJ whole genome shotgun (WGS) entry which is preliminary data.</text>
</comment>
<dbReference type="InterPro" id="IPR024403">
    <property type="entry name" value="DHOase_cat"/>
</dbReference>
<dbReference type="InterPro" id="IPR032466">
    <property type="entry name" value="Metal_Hydrolase"/>
</dbReference>
<dbReference type="NCBIfam" id="NF005791">
    <property type="entry name" value="PRK07627.1"/>
    <property type="match status" value="1"/>
</dbReference>
<dbReference type="AlphaFoldDB" id="A0A6N7QRI0"/>
<dbReference type="PANTHER" id="PTHR43668">
    <property type="entry name" value="ALLANTOINASE"/>
    <property type="match status" value="1"/>
</dbReference>
<dbReference type="EMBL" id="WJPP01000002">
    <property type="protein sequence ID" value="MRH78009.1"/>
    <property type="molecule type" value="Genomic_DNA"/>
</dbReference>
<keyword evidence="4" id="KW-0378">Hydrolase</keyword>
<dbReference type="GO" id="GO:0004151">
    <property type="term" value="F:dihydroorotase activity"/>
    <property type="evidence" value="ECO:0007669"/>
    <property type="project" value="UniProtKB-EC"/>
</dbReference>
<dbReference type="GO" id="GO:0006145">
    <property type="term" value="P:purine nucleobase catabolic process"/>
    <property type="evidence" value="ECO:0007669"/>
    <property type="project" value="TreeGrafter"/>
</dbReference>
<evidence type="ECO:0000256" key="1">
    <source>
        <dbReference type="ARBA" id="ARBA00022975"/>
    </source>
</evidence>
<feature type="domain" description="Amidohydrolase-related" evidence="2">
    <location>
        <begin position="287"/>
        <end position="421"/>
    </location>
</feature>
<dbReference type="EC" id="3.5.2.3" evidence="4"/>
<dbReference type="Gene3D" id="3.20.20.140">
    <property type="entry name" value="Metal-dependent hydrolases"/>
    <property type="match status" value="1"/>
</dbReference>
<evidence type="ECO:0000259" key="2">
    <source>
        <dbReference type="Pfam" id="PF01979"/>
    </source>
</evidence>
<dbReference type="SUPFAM" id="SSF51556">
    <property type="entry name" value="Metallo-dependent hydrolases"/>
    <property type="match status" value="1"/>
</dbReference>
<dbReference type="CDD" id="cd01317">
    <property type="entry name" value="DHOase_IIa"/>
    <property type="match status" value="1"/>
</dbReference>
<proteinExistence type="predicted"/>
<dbReference type="InterPro" id="IPR050138">
    <property type="entry name" value="DHOase/Allantoinase_Hydrolase"/>
</dbReference>
<dbReference type="GO" id="GO:0046872">
    <property type="term" value="F:metal ion binding"/>
    <property type="evidence" value="ECO:0007669"/>
    <property type="project" value="InterPro"/>
</dbReference>
<dbReference type="Gene3D" id="2.30.40.10">
    <property type="entry name" value="Urease, subunit C, domain 1"/>
    <property type="match status" value="1"/>
</dbReference>
<dbReference type="GO" id="GO:0005737">
    <property type="term" value="C:cytoplasm"/>
    <property type="evidence" value="ECO:0007669"/>
    <property type="project" value="TreeGrafter"/>
</dbReference>
<name>A0A6N7QRI0_9GAMM</name>
<dbReference type="GO" id="GO:0006221">
    <property type="term" value="P:pyrimidine nucleotide biosynthetic process"/>
    <property type="evidence" value="ECO:0007669"/>
    <property type="project" value="UniProtKB-KW"/>
</dbReference>
<dbReference type="Proteomes" id="UP000433788">
    <property type="component" value="Unassembled WGS sequence"/>
</dbReference>
<evidence type="ECO:0000313" key="4">
    <source>
        <dbReference type="EMBL" id="MRH78009.1"/>
    </source>
</evidence>
<dbReference type="RefSeq" id="WP_153719052.1">
    <property type="nucleotide sequence ID" value="NZ_WJPP01000002.1"/>
</dbReference>
<evidence type="ECO:0000259" key="3">
    <source>
        <dbReference type="Pfam" id="PF12890"/>
    </source>
</evidence>
<dbReference type="InterPro" id="IPR011059">
    <property type="entry name" value="Metal-dep_hydrolase_composite"/>
</dbReference>